<dbReference type="Gene3D" id="3.40.50.720">
    <property type="entry name" value="NAD(P)-binding Rossmann-like Domain"/>
    <property type="match status" value="1"/>
</dbReference>
<evidence type="ECO:0000313" key="2">
    <source>
        <dbReference type="Proteomes" id="UP001187531"/>
    </source>
</evidence>
<protein>
    <submittedName>
        <fullName evidence="1">Uncharacterized protein</fullName>
    </submittedName>
</protein>
<dbReference type="Pfam" id="PF00106">
    <property type="entry name" value="adh_short"/>
    <property type="match status" value="1"/>
</dbReference>
<evidence type="ECO:0000313" key="1">
    <source>
        <dbReference type="EMBL" id="KAK2709643.1"/>
    </source>
</evidence>
<dbReference type="InterPro" id="IPR002347">
    <property type="entry name" value="SDR_fam"/>
</dbReference>
<dbReference type="SUPFAM" id="SSF53098">
    <property type="entry name" value="Ribonuclease H-like"/>
    <property type="match status" value="1"/>
</dbReference>
<gene>
    <name evidence="1" type="ORF">QYM36_013346</name>
</gene>
<dbReference type="PRINTS" id="PR00080">
    <property type="entry name" value="SDRFAMILY"/>
</dbReference>
<accession>A0AA88HE15</accession>
<comment type="caution">
    <text evidence="1">The sequence shown here is derived from an EMBL/GenBank/DDBJ whole genome shotgun (WGS) entry which is preliminary data.</text>
</comment>
<feature type="non-terminal residue" evidence="1">
    <location>
        <position position="1"/>
    </location>
</feature>
<dbReference type="PRINTS" id="PR00081">
    <property type="entry name" value="GDHRDH"/>
</dbReference>
<name>A0AA88HE15_ARTSF</name>
<dbReference type="Proteomes" id="UP001187531">
    <property type="component" value="Unassembled WGS sequence"/>
</dbReference>
<dbReference type="InterPro" id="IPR012337">
    <property type="entry name" value="RNaseH-like_sf"/>
</dbReference>
<proteinExistence type="predicted"/>
<dbReference type="EMBL" id="JAVRJZ010000017">
    <property type="protein sequence ID" value="KAK2709643.1"/>
    <property type="molecule type" value="Genomic_DNA"/>
</dbReference>
<dbReference type="PANTHER" id="PTHR45913:SF19">
    <property type="entry name" value="LOW QUALITY PROTEIN: ZINC FINGER BED DOMAIN-CONTAINING PROTEIN 5-LIKE"/>
    <property type="match status" value="1"/>
</dbReference>
<dbReference type="InterPro" id="IPR036291">
    <property type="entry name" value="NAD(P)-bd_dom_sf"/>
</dbReference>
<dbReference type="SUPFAM" id="SSF51735">
    <property type="entry name" value="NAD(P)-binding Rossmann-fold domains"/>
    <property type="match status" value="1"/>
</dbReference>
<reference evidence="1" key="1">
    <citation type="submission" date="2023-07" db="EMBL/GenBank/DDBJ databases">
        <title>Chromosome-level genome assembly of Artemia franciscana.</title>
        <authorList>
            <person name="Jo E."/>
        </authorList>
    </citation>
    <scope>NUCLEOTIDE SEQUENCE</scope>
    <source>
        <tissue evidence="1">Whole body</tissue>
    </source>
</reference>
<dbReference type="PANTHER" id="PTHR45913">
    <property type="entry name" value="EPM2A-INTERACTING PROTEIN 1"/>
    <property type="match status" value="1"/>
</dbReference>
<organism evidence="1 2">
    <name type="scientific">Artemia franciscana</name>
    <name type="common">Brine shrimp</name>
    <name type="synonym">Artemia sanfranciscana</name>
    <dbReference type="NCBI Taxonomy" id="6661"/>
    <lineage>
        <taxon>Eukaryota</taxon>
        <taxon>Metazoa</taxon>
        <taxon>Ecdysozoa</taxon>
        <taxon>Arthropoda</taxon>
        <taxon>Crustacea</taxon>
        <taxon>Branchiopoda</taxon>
        <taxon>Anostraca</taxon>
        <taxon>Artemiidae</taxon>
        <taxon>Artemia</taxon>
    </lineage>
</organism>
<keyword evidence="2" id="KW-1185">Reference proteome</keyword>
<dbReference type="AlphaFoldDB" id="A0AA88HE15"/>
<sequence length="828" mass="94126">RKQEAFASNCLEIAKVASVSSKALRASYAVSYLVAKQKKPHTIAECLILPALVKVSEIMFDTKTATALQSIPVSNNTISRRIEDIASDIVMQVIELIKLTKMFVLQLDESTDVSGEAQVIVFVRYQDCSDIRENILFCQNLQSRTTGEELFKVTDKFFAEGGILWDWCLSVCSDGAAALTGKNNGLMAWIRKKNPKVKWLHCIIHRQALASKRMNAHLHETLNEAVKVINFIKARPLNSRMFKLLCQEMGSEHQHLLLHTEVRWLSRGKILNRLFELRQEVHMFLLEQKSAFSSLFENQDWVCRLAYLADIFDKLNDLNLSMQGFRTDELSLNSKMCAFIKKLEFWLKKVQRNSVSVFPTLDKFADDSEIDNLNTICDCIREHLTKLRDELVSYFPSIMNQNRTQDWIQNPFVEDVTSSSGLSDKLTENLIELASDRALELKFQNVTVSQFWLEVKGEYKELSEIAMSALLPFGSTYLCEVSFSAMSLIKTKHRNRLSVQNDLIIAVSDIEPRFDNILAKKDALSGKIYEGKERIDGKVVIVTGANSGIGKETVKELANRGGKVYMACRDLQKCEEERQKIVLETKNKSVYCRECDLASQESVKEFVKTFKKEQQHLHILVNNAGVMKCPRLVTQENIELQLGVNHMGHFLLTNLLLDYLKESAPSRIVNVSSVAHARGRMKWSDLNSEIHYDKREAYNQSKLANVMFTMELSKRLQGTGVTANALHPGLVDTNIIRYINESAMGRYILALGAWPFIRTPQRGAQTVLYACLDPQFEKVSGKYLNDCEITSAAPQSLDEKNNLRLWLTSEKWTRLQAALNETGNNPVS</sequence>